<evidence type="ECO:0000313" key="3">
    <source>
        <dbReference type="EMBL" id="KAK7754331.1"/>
    </source>
</evidence>
<feature type="domain" description="Glucose-methanol-choline oxidoreductase N-terminal" evidence="2">
    <location>
        <begin position="41"/>
        <end position="55"/>
    </location>
</feature>
<dbReference type="Proteomes" id="UP001320420">
    <property type="component" value="Unassembled WGS sequence"/>
</dbReference>
<evidence type="ECO:0000313" key="4">
    <source>
        <dbReference type="Proteomes" id="UP001320420"/>
    </source>
</evidence>
<sequence length="372" mass="39843">MSQQSNNSTPDAAIAEGVQVTTSTGDTKIIKARKEVVLSAGAINSPRLLELSGIGNADLLQKLGVDVVVDNPQVGKNLQNHPLTGVSFEVRDDVDTLDPFFRSEPGAVAAEMEAYAKGTGSLGTSNIISSAQLPFPGIATKEGQQEVNQLLRNLNAETDAARNPPANPAFVAAHESFVRSVLTSPTEASATYLIVPAYNPFEGSDPGFRAPENHFTVVAMLAHPLSRGSVHITSAAPEHTSTSRGLAIDPQYFSHPLDVEVLARHVRFIEESIGRAGPLARYFKPRAARFDSQEKAKEYVRRTGKGAYHFTGTCSMLPRATGGVVDEKLRIYGVANLRVCDASIIPIEPRSNIQAVVYGVAEMGAKLIKETL</sequence>
<dbReference type="InterPro" id="IPR012132">
    <property type="entry name" value="GMC_OxRdtase"/>
</dbReference>
<dbReference type="Gene3D" id="3.50.50.60">
    <property type="entry name" value="FAD/NAD(P)-binding domain"/>
    <property type="match status" value="1"/>
</dbReference>
<dbReference type="SUPFAM" id="SSF54373">
    <property type="entry name" value="FAD-linked reductases, C-terminal domain"/>
    <property type="match status" value="1"/>
</dbReference>
<keyword evidence="4" id="KW-1185">Reference proteome</keyword>
<dbReference type="EMBL" id="JAKJXP020000021">
    <property type="protein sequence ID" value="KAK7754331.1"/>
    <property type="molecule type" value="Genomic_DNA"/>
</dbReference>
<evidence type="ECO:0000256" key="1">
    <source>
        <dbReference type="ARBA" id="ARBA00010790"/>
    </source>
</evidence>
<dbReference type="Gene3D" id="3.30.560.10">
    <property type="entry name" value="Glucose Oxidase, domain 3"/>
    <property type="match status" value="1"/>
</dbReference>
<evidence type="ECO:0000259" key="2">
    <source>
        <dbReference type="PROSITE" id="PS00624"/>
    </source>
</evidence>
<dbReference type="Pfam" id="PF00732">
    <property type="entry name" value="GMC_oxred_N"/>
    <property type="match status" value="1"/>
</dbReference>
<name>A0AAN9UUQ4_9PEZI</name>
<dbReference type="AlphaFoldDB" id="A0AAN9UUQ4"/>
<comment type="similarity">
    <text evidence="1">Belongs to the GMC oxidoreductase family.</text>
</comment>
<organism evidence="3 4">
    <name type="scientific">Diatrype stigma</name>
    <dbReference type="NCBI Taxonomy" id="117547"/>
    <lineage>
        <taxon>Eukaryota</taxon>
        <taxon>Fungi</taxon>
        <taxon>Dikarya</taxon>
        <taxon>Ascomycota</taxon>
        <taxon>Pezizomycotina</taxon>
        <taxon>Sordariomycetes</taxon>
        <taxon>Xylariomycetidae</taxon>
        <taxon>Xylariales</taxon>
        <taxon>Diatrypaceae</taxon>
        <taxon>Diatrype</taxon>
    </lineage>
</organism>
<gene>
    <name evidence="3" type="ORF">SLS62_003624</name>
</gene>
<dbReference type="PROSITE" id="PS00624">
    <property type="entry name" value="GMC_OXRED_2"/>
    <property type="match status" value="1"/>
</dbReference>
<reference evidence="3 4" key="1">
    <citation type="submission" date="2024-02" db="EMBL/GenBank/DDBJ databases">
        <title>De novo assembly and annotation of 12 fungi associated with fruit tree decline syndrome in Ontario, Canada.</title>
        <authorList>
            <person name="Sulman M."/>
            <person name="Ellouze W."/>
            <person name="Ilyukhin E."/>
        </authorList>
    </citation>
    <scope>NUCLEOTIDE SEQUENCE [LARGE SCALE GENOMIC DNA]</scope>
    <source>
        <strain evidence="3 4">M11/M66-122</strain>
    </source>
</reference>
<dbReference type="PANTHER" id="PTHR11552:SF210">
    <property type="entry name" value="GLUCOSE-METHANOL-CHOLINE OXIDOREDUCTASE N-TERMINAL DOMAIN-CONTAINING PROTEIN-RELATED"/>
    <property type="match status" value="1"/>
</dbReference>
<proteinExistence type="inferred from homology"/>
<protein>
    <recommendedName>
        <fullName evidence="2">Glucose-methanol-choline oxidoreductase N-terminal domain-containing protein</fullName>
    </recommendedName>
</protein>
<accession>A0AAN9UUQ4</accession>
<dbReference type="PANTHER" id="PTHR11552">
    <property type="entry name" value="GLUCOSE-METHANOL-CHOLINE GMC OXIDOREDUCTASE"/>
    <property type="match status" value="1"/>
</dbReference>
<dbReference type="InterPro" id="IPR007867">
    <property type="entry name" value="GMC_OxRtase_C"/>
</dbReference>
<comment type="caution">
    <text evidence="3">The sequence shown here is derived from an EMBL/GenBank/DDBJ whole genome shotgun (WGS) entry which is preliminary data.</text>
</comment>
<dbReference type="SUPFAM" id="SSF51905">
    <property type="entry name" value="FAD/NAD(P)-binding domain"/>
    <property type="match status" value="1"/>
</dbReference>
<dbReference type="Pfam" id="PF05199">
    <property type="entry name" value="GMC_oxred_C"/>
    <property type="match status" value="1"/>
</dbReference>
<dbReference type="InterPro" id="IPR036188">
    <property type="entry name" value="FAD/NAD-bd_sf"/>
</dbReference>
<dbReference type="InterPro" id="IPR000172">
    <property type="entry name" value="GMC_OxRdtase_N"/>
</dbReference>
<dbReference type="GO" id="GO:0016614">
    <property type="term" value="F:oxidoreductase activity, acting on CH-OH group of donors"/>
    <property type="evidence" value="ECO:0007669"/>
    <property type="project" value="InterPro"/>
</dbReference>
<dbReference type="GO" id="GO:0050660">
    <property type="term" value="F:flavin adenine dinucleotide binding"/>
    <property type="evidence" value="ECO:0007669"/>
    <property type="project" value="InterPro"/>
</dbReference>